<accession>B0C9T5</accession>
<dbReference type="KEGG" id="amr:AM1_5272"/>
<keyword evidence="2" id="KW-1185">Reference proteome</keyword>
<sequence>MYGNFTCPVNRECNPMSDQPELNIFINVRLQLHKNIRDQQ</sequence>
<dbReference type="AlphaFoldDB" id="B0C9T5"/>
<gene>
    <name evidence="1" type="ordered locus">AM1_5272</name>
</gene>
<evidence type="ECO:0000313" key="2">
    <source>
        <dbReference type="Proteomes" id="UP000000268"/>
    </source>
</evidence>
<dbReference type="EMBL" id="CP000828">
    <property type="protein sequence ID" value="ABW30233.1"/>
    <property type="molecule type" value="Genomic_DNA"/>
</dbReference>
<reference evidence="1 2" key="1">
    <citation type="journal article" date="2008" name="Proc. Natl. Acad. Sci. U.S.A.">
        <title>Niche adaptation and genome expansion in the chlorophyll d-producing cyanobacterium Acaryochloris marina.</title>
        <authorList>
            <person name="Swingley W.D."/>
            <person name="Chen M."/>
            <person name="Cheung P.C."/>
            <person name="Conrad A.L."/>
            <person name="Dejesa L.C."/>
            <person name="Hao J."/>
            <person name="Honchak B.M."/>
            <person name="Karbach L.E."/>
            <person name="Kurdoglu A."/>
            <person name="Lahiri S."/>
            <person name="Mastrian S.D."/>
            <person name="Miyashita H."/>
            <person name="Page L."/>
            <person name="Ramakrishna P."/>
            <person name="Satoh S."/>
            <person name="Sattley W.M."/>
            <person name="Shimada Y."/>
            <person name="Taylor H.L."/>
            <person name="Tomo T."/>
            <person name="Tsuchiya T."/>
            <person name="Wang Z.T."/>
            <person name="Raymond J."/>
            <person name="Mimuro M."/>
            <person name="Blankenship R.E."/>
            <person name="Touchman J.W."/>
        </authorList>
    </citation>
    <scope>NUCLEOTIDE SEQUENCE [LARGE SCALE GENOMIC DNA]</scope>
    <source>
        <strain evidence="2">MBIC 11017</strain>
    </source>
</reference>
<dbReference type="HOGENOM" id="CLU_3283135_0_0_3"/>
<evidence type="ECO:0000313" key="1">
    <source>
        <dbReference type="EMBL" id="ABW30233.1"/>
    </source>
</evidence>
<name>B0C9T5_ACAM1</name>
<dbReference type="STRING" id="329726.AM1_5272"/>
<protein>
    <submittedName>
        <fullName evidence="1">Uncharacterized protein</fullName>
    </submittedName>
</protein>
<proteinExistence type="predicted"/>
<organism evidence="1 2">
    <name type="scientific">Acaryochloris marina (strain MBIC 11017)</name>
    <dbReference type="NCBI Taxonomy" id="329726"/>
    <lineage>
        <taxon>Bacteria</taxon>
        <taxon>Bacillati</taxon>
        <taxon>Cyanobacteriota</taxon>
        <taxon>Cyanophyceae</taxon>
        <taxon>Acaryochloridales</taxon>
        <taxon>Acaryochloridaceae</taxon>
        <taxon>Acaryochloris</taxon>
    </lineage>
</organism>
<dbReference type="Proteomes" id="UP000000268">
    <property type="component" value="Chromosome"/>
</dbReference>